<evidence type="ECO:0000313" key="2">
    <source>
        <dbReference type="EMBL" id="QDE40018.1"/>
    </source>
</evidence>
<accession>A0A4Y5Z708</accession>
<gene>
    <name evidence="2" type="ORF">FIV34_12730</name>
</gene>
<dbReference type="RefSeq" id="WP_139983322.1">
    <property type="nucleotide sequence ID" value="NZ_CP041046.1"/>
</dbReference>
<evidence type="ECO:0000256" key="1">
    <source>
        <dbReference type="SAM" id="MobiDB-lite"/>
    </source>
</evidence>
<name>A0A4Y5Z708_9GAMM</name>
<keyword evidence="3" id="KW-1185">Reference proteome</keyword>
<protein>
    <submittedName>
        <fullName evidence="2">Uncharacterized protein</fullName>
    </submittedName>
</protein>
<dbReference type="EMBL" id="CP041046">
    <property type="protein sequence ID" value="QDE40018.1"/>
    <property type="molecule type" value="Genomic_DNA"/>
</dbReference>
<dbReference type="KEGG" id="lpy:FIV34_12730"/>
<dbReference type="AlphaFoldDB" id="A0A4Y5Z708"/>
<reference evidence="2 3" key="1">
    <citation type="submission" date="2019-06" db="EMBL/GenBank/DDBJ databases">
        <title>A complete genome sequence for Luteibacter pinisoli MAH-14.</title>
        <authorList>
            <person name="Baltrus D.A."/>
        </authorList>
    </citation>
    <scope>NUCLEOTIDE SEQUENCE [LARGE SCALE GENOMIC DNA]</scope>
    <source>
        <strain evidence="2 3">MAH-14</strain>
    </source>
</reference>
<sequence length="101" mass="10535">MHAQSVVDLPGVHAQANTTCIEPAHTGSAALSYACLIQALVVPAGMPSPLDTNDVRKVSSNRLGLYNAAALGQRMGTNLGQSVQPYRPPAPVYPSPVRTAK</sequence>
<proteinExistence type="predicted"/>
<dbReference type="Proteomes" id="UP000316093">
    <property type="component" value="Chromosome"/>
</dbReference>
<organism evidence="2 3">
    <name type="scientific">Luteibacter pinisoli</name>
    <dbReference type="NCBI Taxonomy" id="2589080"/>
    <lineage>
        <taxon>Bacteria</taxon>
        <taxon>Pseudomonadati</taxon>
        <taxon>Pseudomonadota</taxon>
        <taxon>Gammaproteobacteria</taxon>
        <taxon>Lysobacterales</taxon>
        <taxon>Rhodanobacteraceae</taxon>
        <taxon>Luteibacter</taxon>
    </lineage>
</organism>
<feature type="region of interest" description="Disordered" evidence="1">
    <location>
        <begin position="79"/>
        <end position="101"/>
    </location>
</feature>
<evidence type="ECO:0000313" key="3">
    <source>
        <dbReference type="Proteomes" id="UP000316093"/>
    </source>
</evidence>
<dbReference type="OrthoDB" id="5953997at2"/>